<organism evidence="2 3">
    <name type="scientific">Torulaspora globosa</name>
    <dbReference type="NCBI Taxonomy" id="48254"/>
    <lineage>
        <taxon>Eukaryota</taxon>
        <taxon>Fungi</taxon>
        <taxon>Dikarya</taxon>
        <taxon>Ascomycota</taxon>
        <taxon>Saccharomycotina</taxon>
        <taxon>Saccharomycetes</taxon>
        <taxon>Saccharomycetales</taxon>
        <taxon>Saccharomycetaceae</taxon>
        <taxon>Torulaspora</taxon>
    </lineage>
</organism>
<feature type="compositionally biased region" description="Low complexity" evidence="1">
    <location>
        <begin position="1"/>
        <end position="14"/>
    </location>
</feature>
<name>A0A7H9HXL8_9SACH</name>
<dbReference type="EMBL" id="CP059273">
    <property type="protein sequence ID" value="QLQ82130.1"/>
    <property type="molecule type" value="Genomic_DNA"/>
</dbReference>
<dbReference type="Proteomes" id="UP000510647">
    <property type="component" value="Chromosome 7"/>
</dbReference>
<reference evidence="2 3" key="1">
    <citation type="submission" date="2020-06" db="EMBL/GenBank/DDBJ databases">
        <title>The yeast mating-type switching endonuclease HO is a domesticated member of an unorthodox homing genetic element family.</title>
        <authorList>
            <person name="Coughlan A.Y."/>
            <person name="Lombardi L."/>
            <person name="Braun-Galleani S."/>
            <person name="Martos A.R."/>
            <person name="Galeote V."/>
            <person name="Bigey F."/>
            <person name="Dequin S."/>
            <person name="Byrne K.P."/>
            <person name="Wolfe K.H."/>
        </authorList>
    </citation>
    <scope>NUCLEOTIDE SEQUENCE [LARGE SCALE GENOMIC DNA]</scope>
    <source>
        <strain evidence="2 3">CBS2947</strain>
    </source>
</reference>
<keyword evidence="3" id="KW-1185">Reference proteome</keyword>
<evidence type="ECO:0000313" key="3">
    <source>
        <dbReference type="Proteomes" id="UP000510647"/>
    </source>
</evidence>
<dbReference type="AlphaFoldDB" id="A0A7H9HXL8"/>
<sequence>MSQTTTATQSSPSPENKNKTTTKDEKKKFSTKPVLPWDYEPHSIEIKSFVGYDIQFTGWTRRDVRMKRLEEARDTENE</sequence>
<proteinExistence type="predicted"/>
<protein>
    <submittedName>
        <fullName evidence="2">Uncharacterized protein</fullName>
    </submittedName>
</protein>
<evidence type="ECO:0000256" key="1">
    <source>
        <dbReference type="SAM" id="MobiDB-lite"/>
    </source>
</evidence>
<gene>
    <name evidence="2" type="ORF">HG537_0G03850</name>
</gene>
<evidence type="ECO:0000313" key="2">
    <source>
        <dbReference type="EMBL" id="QLQ82130.1"/>
    </source>
</evidence>
<accession>A0A7H9HXL8</accession>
<dbReference type="OrthoDB" id="4054682at2759"/>
<feature type="compositionally biased region" description="Basic and acidic residues" evidence="1">
    <location>
        <begin position="16"/>
        <end position="28"/>
    </location>
</feature>
<feature type="region of interest" description="Disordered" evidence="1">
    <location>
        <begin position="1"/>
        <end position="34"/>
    </location>
</feature>